<dbReference type="Proteomes" id="UP000561417">
    <property type="component" value="Unassembled WGS sequence"/>
</dbReference>
<dbReference type="PANTHER" id="PTHR43143">
    <property type="entry name" value="METALLOPHOSPHOESTERASE, CALCINEURIN SUPERFAMILY"/>
    <property type="match status" value="1"/>
</dbReference>
<accession>A0A840NYC1</accession>
<evidence type="ECO:0000313" key="3">
    <source>
        <dbReference type="Proteomes" id="UP000561417"/>
    </source>
</evidence>
<dbReference type="GO" id="GO:0016787">
    <property type="term" value="F:hydrolase activity"/>
    <property type="evidence" value="ECO:0007669"/>
    <property type="project" value="InterPro"/>
</dbReference>
<dbReference type="InterPro" id="IPR029052">
    <property type="entry name" value="Metallo-depent_PP-like"/>
</dbReference>
<sequence>MKHQYKIISFVFFGLFIYTNYALGEEQTVFSNHQSNYRLNSNNNSNISSNSQTKTSTKNYTAIIMADPQAWRLLTGNPNSESNRVLWIQKNREVAKAIKSHKAAFLIVNGDLTEFGRQKTYDDYANVYKNLGAPVYEGLGNHDYANNVGACTIPQALNFFPDACAISAVERMLQEMKKYSKTLAHFNQDVTDRWVYLFNSSLRLIRGSLSYSWDYGDIHYVQLHNYPTYTVNLSQRSTSVHIEKALDWLERDLTAADARGKVTIINFHDARPYYDNIDSHFLHPKNAKDLAVFKSIITRHNVKAIFAGHEHIQGCCRAPDDKVFGNIPVYTAGALFKGDYYLIEVQGKDVYVKAYNGKTGKPALVRNFGRMENVRTFDWTCSFFQFDL</sequence>
<dbReference type="Pfam" id="PF00149">
    <property type="entry name" value="Metallophos"/>
    <property type="match status" value="1"/>
</dbReference>
<feature type="domain" description="Calcineurin-like phosphoesterase" evidence="1">
    <location>
        <begin position="92"/>
        <end position="312"/>
    </location>
</feature>
<dbReference type="SUPFAM" id="SSF56300">
    <property type="entry name" value="Metallo-dependent phosphatases"/>
    <property type="match status" value="1"/>
</dbReference>
<gene>
    <name evidence="2" type="ORF">HNQ69_001490</name>
</gene>
<keyword evidence="3" id="KW-1185">Reference proteome</keyword>
<reference evidence="2 3" key="1">
    <citation type="submission" date="2020-08" db="EMBL/GenBank/DDBJ databases">
        <title>Genomic Encyclopedia of Type Strains, Phase IV (KMG-IV): sequencing the most valuable type-strain genomes for metagenomic binning, comparative biology and taxonomic classification.</title>
        <authorList>
            <person name="Goeker M."/>
        </authorList>
    </citation>
    <scope>NUCLEOTIDE SEQUENCE [LARGE SCALE GENOMIC DNA]</scope>
    <source>
        <strain evidence="2 3">DSM 28538</strain>
    </source>
</reference>
<dbReference type="InterPro" id="IPR051918">
    <property type="entry name" value="STPP_CPPED1"/>
</dbReference>
<dbReference type="RefSeq" id="WP_183229270.1">
    <property type="nucleotide sequence ID" value="NZ_JACHIM010000008.1"/>
</dbReference>
<evidence type="ECO:0000313" key="2">
    <source>
        <dbReference type="EMBL" id="MBB5074352.1"/>
    </source>
</evidence>
<organism evidence="2 3">
    <name type="scientific">Bartonella callosciuri</name>
    <dbReference type="NCBI Taxonomy" id="686223"/>
    <lineage>
        <taxon>Bacteria</taxon>
        <taxon>Pseudomonadati</taxon>
        <taxon>Pseudomonadota</taxon>
        <taxon>Alphaproteobacteria</taxon>
        <taxon>Hyphomicrobiales</taxon>
        <taxon>Bartonellaceae</taxon>
        <taxon>Bartonella</taxon>
    </lineage>
</organism>
<protein>
    <submittedName>
        <fullName evidence="2">Cytolysin (Calcineurin-like family phosphatase)</fullName>
    </submittedName>
</protein>
<dbReference type="AlphaFoldDB" id="A0A840NYC1"/>
<evidence type="ECO:0000259" key="1">
    <source>
        <dbReference type="Pfam" id="PF00149"/>
    </source>
</evidence>
<proteinExistence type="predicted"/>
<name>A0A840NYC1_9HYPH</name>
<dbReference type="EMBL" id="JACHIM010000008">
    <property type="protein sequence ID" value="MBB5074352.1"/>
    <property type="molecule type" value="Genomic_DNA"/>
</dbReference>
<comment type="caution">
    <text evidence="2">The sequence shown here is derived from an EMBL/GenBank/DDBJ whole genome shotgun (WGS) entry which is preliminary data.</text>
</comment>
<dbReference type="PANTHER" id="PTHR43143:SF1">
    <property type="entry name" value="SERINE_THREONINE-PROTEIN PHOSPHATASE CPPED1"/>
    <property type="match status" value="1"/>
</dbReference>
<dbReference type="Gene3D" id="3.60.21.10">
    <property type="match status" value="1"/>
</dbReference>
<dbReference type="InterPro" id="IPR004843">
    <property type="entry name" value="Calcineurin-like_PHP"/>
</dbReference>